<keyword evidence="19" id="KW-1185">Reference proteome</keyword>
<keyword evidence="12 13" id="KW-0407">Ion channel</keyword>
<evidence type="ECO:0000256" key="1">
    <source>
        <dbReference type="ARBA" id="ARBA00004141"/>
    </source>
</evidence>
<dbReference type="GO" id="GO:0016020">
    <property type="term" value="C:membrane"/>
    <property type="evidence" value="ECO:0007669"/>
    <property type="project" value="UniProtKB-SubCell"/>
</dbReference>
<dbReference type="Proteomes" id="UP000734854">
    <property type="component" value="Unassembled WGS sequence"/>
</dbReference>
<evidence type="ECO:0000256" key="9">
    <source>
        <dbReference type="ARBA" id="ARBA00023170"/>
    </source>
</evidence>
<evidence type="ECO:0000256" key="12">
    <source>
        <dbReference type="ARBA" id="ARBA00023303"/>
    </source>
</evidence>
<dbReference type="SMART" id="SM00079">
    <property type="entry name" value="PBPe"/>
    <property type="match status" value="1"/>
</dbReference>
<organism evidence="18 19">
    <name type="scientific">Zingiber officinale</name>
    <name type="common">Ginger</name>
    <name type="synonym">Amomum zingiber</name>
    <dbReference type="NCBI Taxonomy" id="94328"/>
    <lineage>
        <taxon>Eukaryota</taxon>
        <taxon>Viridiplantae</taxon>
        <taxon>Streptophyta</taxon>
        <taxon>Embryophyta</taxon>
        <taxon>Tracheophyta</taxon>
        <taxon>Spermatophyta</taxon>
        <taxon>Magnoliopsida</taxon>
        <taxon>Liliopsida</taxon>
        <taxon>Zingiberales</taxon>
        <taxon>Zingiberaceae</taxon>
        <taxon>Zingiber</taxon>
    </lineage>
</organism>
<evidence type="ECO:0000256" key="10">
    <source>
        <dbReference type="ARBA" id="ARBA00023180"/>
    </source>
</evidence>
<sequence length="913" mass="101587">MMLVLFLLFFTLFSVIENAAVTSRPAVVNVGAMFTFDSTIGRVAKVAIHAAKDDINADQSVLRGSRIEILMSDTNCSGFSGMVEALQFMETDIVAIVGPQCSTIAHVISHVANELHVPLLSFAATDPTLTSLEYPFFVRTTNSDMFQMEAIAKIVDYYQWNQVIAIYFDDDNGRNGIAALGDALVYRRRKISYKARLPSGATRNDVLNLLVKVALMESRVIILHVNPQVGIMIFSVAHYLGMMSDGYVWIATDWLSSFLDSKAPLDSNTMNVMQGLLTLRQHTADSKVKSAFVSRWNNLTRKYSNEDFRLNVYGLYAYDTVWMLAKALDAFFDDGGTISFSNDSKLHDAQGGILHLEAMSIFVGGELLLDDVHKTDFVGVTGELRFNSDGDLIHPAYDIINVVGNGFRTIGYWSNYSGLSVETPETFYLKPLNLSPANDHLYSVIWPGETTTKPRGWVFPNNGKELRIGVPNRVSFREFISKSPSTGTVKGYCVDVFTAAVSLLPYALPYKLIPFGNAQANPSYAELVNKIAIGDFDAAIGDIAIVTNRTKLVDYTQPYIESGLVILAPVMKHKSNAWAFLQPFSLEMWCITGVLFLVIGAVVWILEHRINDEFRGPPRQQIATVVWFSFSTLFFAHREGTASTLGRVVLIIWMFVVLIIQSSYTASLTSILTVQQLSSPIKGIDSLIASDEPIGFQVGSFAENYMVEELNIPRSRLKPLGSPEEYASALELGPKNGGVAAVVDERAYVDLFLATNCKFSIVGSEFTKSGWGFVFPRDSPLSVDLSTAILTLSENGELQRIHEKWFTRAGCISDTDEIESERLHLTSFWGLFLIFGIACTLALFIYFIITLRQYFQLGSLEETDTSDHQMLRSGRSLQKFLSFADDKEEDVKNRSRRGQKQKETSNATVDFES</sequence>
<dbReference type="CDD" id="cd13686">
    <property type="entry name" value="GluR_Plant"/>
    <property type="match status" value="1"/>
</dbReference>
<dbReference type="GO" id="GO:1901701">
    <property type="term" value="P:cellular response to oxygen-containing compound"/>
    <property type="evidence" value="ECO:0007669"/>
    <property type="project" value="UniProtKB-ARBA"/>
</dbReference>
<evidence type="ECO:0000256" key="15">
    <source>
        <dbReference type="SAM" id="Phobius"/>
    </source>
</evidence>
<keyword evidence="6 15" id="KW-1133">Transmembrane helix</keyword>
<evidence type="ECO:0000313" key="18">
    <source>
        <dbReference type="EMBL" id="KAG6506641.1"/>
    </source>
</evidence>
<dbReference type="CDD" id="cd19990">
    <property type="entry name" value="PBP1_GABAb_receptor_plant"/>
    <property type="match status" value="1"/>
</dbReference>
<keyword evidence="8 13" id="KW-0472">Membrane</keyword>
<keyword evidence="4 15" id="KW-0812">Transmembrane</keyword>
<dbReference type="Pfam" id="PF01094">
    <property type="entry name" value="ANF_receptor"/>
    <property type="match status" value="1"/>
</dbReference>
<reference evidence="18 19" key="1">
    <citation type="submission" date="2020-08" db="EMBL/GenBank/DDBJ databases">
        <title>Plant Genome Project.</title>
        <authorList>
            <person name="Zhang R.-G."/>
        </authorList>
    </citation>
    <scope>NUCLEOTIDE SEQUENCE [LARGE SCALE GENOMIC DNA]</scope>
    <source>
        <tissue evidence="18">Rhizome</tissue>
    </source>
</reference>
<comment type="caution">
    <text evidence="18">The sequence shown here is derived from an EMBL/GenBank/DDBJ whole genome shotgun (WGS) entry which is preliminary data.</text>
</comment>
<evidence type="ECO:0000259" key="17">
    <source>
        <dbReference type="SMART" id="SM00079"/>
    </source>
</evidence>
<dbReference type="EMBL" id="JACMSC010000009">
    <property type="protein sequence ID" value="KAG6506641.1"/>
    <property type="molecule type" value="Genomic_DNA"/>
</dbReference>
<dbReference type="FunFam" id="3.40.50.2300:FF:000081">
    <property type="entry name" value="Glutamate receptor"/>
    <property type="match status" value="1"/>
</dbReference>
<evidence type="ECO:0000256" key="16">
    <source>
        <dbReference type="SAM" id="SignalP"/>
    </source>
</evidence>
<dbReference type="FunFam" id="3.40.190.10:FF:000054">
    <property type="entry name" value="Glutamate receptor"/>
    <property type="match status" value="1"/>
</dbReference>
<feature type="chain" id="PRO_5035226480" description="Glutamate receptor" evidence="16">
    <location>
        <begin position="19"/>
        <end position="913"/>
    </location>
</feature>
<dbReference type="Pfam" id="PF10613">
    <property type="entry name" value="Lig_chan-Glu_bd"/>
    <property type="match status" value="1"/>
</dbReference>
<keyword evidence="5 16" id="KW-0732">Signal</keyword>
<evidence type="ECO:0000256" key="2">
    <source>
        <dbReference type="ARBA" id="ARBA00008685"/>
    </source>
</evidence>
<dbReference type="InterPro" id="IPR001828">
    <property type="entry name" value="ANF_lig-bd_rcpt"/>
</dbReference>
<dbReference type="InterPro" id="IPR017103">
    <property type="entry name" value="Iontropic_Glu_rcpt_pln"/>
</dbReference>
<protein>
    <recommendedName>
        <fullName evidence="13">Glutamate receptor</fullName>
    </recommendedName>
</protein>
<evidence type="ECO:0000256" key="11">
    <source>
        <dbReference type="ARBA" id="ARBA00023286"/>
    </source>
</evidence>
<name>A0A8J5GID8_ZINOF</name>
<feature type="region of interest" description="Disordered" evidence="14">
    <location>
        <begin position="886"/>
        <end position="913"/>
    </location>
</feature>
<feature type="transmembrane region" description="Helical" evidence="15">
    <location>
        <begin position="586"/>
        <end position="606"/>
    </location>
</feature>
<feature type="signal peptide" evidence="16">
    <location>
        <begin position="1"/>
        <end position="18"/>
    </location>
</feature>
<dbReference type="InterPro" id="IPR044440">
    <property type="entry name" value="GABAb_receptor_plant_PBP1"/>
</dbReference>
<feature type="transmembrane region" description="Helical" evidence="15">
    <location>
        <begin position="648"/>
        <end position="672"/>
    </location>
</feature>
<accession>A0A8J5GID8</accession>
<feature type="transmembrane region" description="Helical" evidence="15">
    <location>
        <begin position="828"/>
        <end position="849"/>
    </location>
</feature>
<feature type="compositionally biased region" description="Polar residues" evidence="14">
    <location>
        <begin position="904"/>
        <end position="913"/>
    </location>
</feature>
<dbReference type="PANTHER" id="PTHR18966">
    <property type="entry name" value="IONOTROPIC GLUTAMATE RECEPTOR"/>
    <property type="match status" value="1"/>
</dbReference>
<keyword evidence="3 13" id="KW-0813">Transport</keyword>
<dbReference type="FunFam" id="3.40.190.10:FF:000175">
    <property type="entry name" value="Glutamate receptor"/>
    <property type="match status" value="1"/>
</dbReference>
<evidence type="ECO:0000256" key="6">
    <source>
        <dbReference type="ARBA" id="ARBA00022989"/>
    </source>
</evidence>
<dbReference type="Pfam" id="PF00060">
    <property type="entry name" value="Lig_chan"/>
    <property type="match status" value="1"/>
</dbReference>
<evidence type="ECO:0000313" key="19">
    <source>
        <dbReference type="Proteomes" id="UP000734854"/>
    </source>
</evidence>
<comment type="subcellular location">
    <subcellularLocation>
        <location evidence="1">Membrane</location>
        <topology evidence="1">Multi-pass membrane protein</topology>
    </subcellularLocation>
</comment>
<keyword evidence="9 13" id="KW-0675">Receptor</keyword>
<dbReference type="InterPro" id="IPR015683">
    <property type="entry name" value="Ionotropic_Glu_rcpt"/>
</dbReference>
<dbReference type="PIRSF" id="PIRSF037090">
    <property type="entry name" value="Iontro_Glu-like_rcpt_pln"/>
    <property type="match status" value="1"/>
</dbReference>
<gene>
    <name evidence="18" type="ORF">ZIOFF_031968</name>
</gene>
<evidence type="ECO:0000256" key="13">
    <source>
        <dbReference type="PIRNR" id="PIRNR037090"/>
    </source>
</evidence>
<proteinExistence type="inferred from homology"/>
<comment type="function">
    <text evidence="13">Glutamate-gated receptor that probably acts as non-selective cation channel.</text>
</comment>
<evidence type="ECO:0000256" key="8">
    <source>
        <dbReference type="ARBA" id="ARBA00023136"/>
    </source>
</evidence>
<evidence type="ECO:0000256" key="7">
    <source>
        <dbReference type="ARBA" id="ARBA00023065"/>
    </source>
</evidence>
<keyword evidence="10" id="KW-0325">Glycoprotein</keyword>
<evidence type="ECO:0000256" key="4">
    <source>
        <dbReference type="ARBA" id="ARBA00022692"/>
    </source>
</evidence>
<dbReference type="GO" id="GO:0015276">
    <property type="term" value="F:ligand-gated monoatomic ion channel activity"/>
    <property type="evidence" value="ECO:0007669"/>
    <property type="project" value="InterPro"/>
</dbReference>
<feature type="domain" description="Ionotropic glutamate receptor C-terminal" evidence="17">
    <location>
        <begin position="467"/>
        <end position="808"/>
    </location>
</feature>
<evidence type="ECO:0000256" key="14">
    <source>
        <dbReference type="SAM" id="MobiDB-lite"/>
    </source>
</evidence>
<keyword evidence="11 13" id="KW-1071">Ligand-gated ion channel</keyword>
<dbReference type="AlphaFoldDB" id="A0A8J5GID8"/>
<dbReference type="GO" id="GO:0007165">
    <property type="term" value="P:signal transduction"/>
    <property type="evidence" value="ECO:0007669"/>
    <property type="project" value="UniProtKB-ARBA"/>
</dbReference>
<dbReference type="InterPro" id="IPR019594">
    <property type="entry name" value="Glu/Gly-bd"/>
</dbReference>
<dbReference type="GO" id="GO:0009611">
    <property type="term" value="P:response to wounding"/>
    <property type="evidence" value="ECO:0007669"/>
    <property type="project" value="UniProtKB-ARBA"/>
</dbReference>
<dbReference type="FunFam" id="1.10.287.70:FF:000037">
    <property type="entry name" value="Glutamate receptor"/>
    <property type="match status" value="1"/>
</dbReference>
<evidence type="ECO:0000256" key="5">
    <source>
        <dbReference type="ARBA" id="ARBA00022729"/>
    </source>
</evidence>
<evidence type="ECO:0000256" key="3">
    <source>
        <dbReference type="ARBA" id="ARBA00022448"/>
    </source>
</evidence>
<comment type="similarity">
    <text evidence="2 13">Belongs to the glutamate-gated ion channel (TC 1.A.10.1) family.</text>
</comment>
<dbReference type="InterPro" id="IPR001320">
    <property type="entry name" value="Iontro_rcpt_C"/>
</dbReference>
<keyword evidence="7 13" id="KW-0406">Ion transport</keyword>